<reference evidence="1" key="1">
    <citation type="submission" date="2021-02" db="EMBL/GenBank/DDBJ databases">
        <authorList>
            <person name="Nowell W R."/>
        </authorList>
    </citation>
    <scope>NUCLEOTIDE SEQUENCE</scope>
</reference>
<dbReference type="Proteomes" id="UP000663842">
    <property type="component" value="Unassembled WGS sequence"/>
</dbReference>
<evidence type="ECO:0000313" key="1">
    <source>
        <dbReference type="EMBL" id="CAF3907099.1"/>
    </source>
</evidence>
<comment type="caution">
    <text evidence="1">The sequence shown here is derived from an EMBL/GenBank/DDBJ whole genome shotgun (WGS) entry which is preliminary data.</text>
</comment>
<dbReference type="AlphaFoldDB" id="A0A819I441"/>
<protein>
    <submittedName>
        <fullName evidence="1">Uncharacterized protein</fullName>
    </submittedName>
</protein>
<name>A0A819I441_9BILA</name>
<dbReference type="EMBL" id="CAJOBF010001056">
    <property type="protein sequence ID" value="CAF3907099.1"/>
    <property type="molecule type" value="Genomic_DNA"/>
</dbReference>
<organism evidence="1 2">
    <name type="scientific">Rotaria magnacalcarata</name>
    <dbReference type="NCBI Taxonomy" id="392030"/>
    <lineage>
        <taxon>Eukaryota</taxon>
        <taxon>Metazoa</taxon>
        <taxon>Spiralia</taxon>
        <taxon>Gnathifera</taxon>
        <taxon>Rotifera</taxon>
        <taxon>Eurotatoria</taxon>
        <taxon>Bdelloidea</taxon>
        <taxon>Philodinida</taxon>
        <taxon>Philodinidae</taxon>
        <taxon>Rotaria</taxon>
    </lineage>
</organism>
<evidence type="ECO:0000313" key="2">
    <source>
        <dbReference type="Proteomes" id="UP000663842"/>
    </source>
</evidence>
<sequence length="328" mass="36733">MTNKDGSILAEPKCEFVLNINNSIPPITQFLAKYSQCAIHNADSVVLLGHSDGSCFADVDIDYVANTMRIHLTHVTAAQSLLSPYDDMFGFANGIKSVVQFKVVGNLEKKKINLITRLQCKTSDNCALDKIRYLLSNLTNSHTRLSTFKDTIKLLHNPMSKVASGLSCLYDGEDMECSNGEDRCIFDLSKGSLIRNGCFDGDSNEIYDLEYRFNMIEEIASDGFYSVHDAFKIYYLCNTDLCNNDDIVEKVDHLLYSFVLGSSSNDKIVHRNISYIKPLPSTPPKPKPLVSSKTKLPANIQSNSISFMIESHCRFVIVFCLFIQILSK</sequence>
<accession>A0A819I441</accession>
<proteinExistence type="predicted"/>
<gene>
    <name evidence="1" type="ORF">UXM345_LOCUS10865</name>
</gene>